<comment type="caution">
    <text evidence="1">The sequence shown here is derived from an EMBL/GenBank/DDBJ whole genome shotgun (WGS) entry which is preliminary data.</text>
</comment>
<evidence type="ECO:0000313" key="2">
    <source>
        <dbReference type="Proteomes" id="UP001319200"/>
    </source>
</evidence>
<evidence type="ECO:0008006" key="3">
    <source>
        <dbReference type="Google" id="ProtNLM"/>
    </source>
</evidence>
<proteinExistence type="predicted"/>
<keyword evidence="2" id="KW-1185">Reference proteome</keyword>
<name>A0AAP2GL93_9BACT</name>
<evidence type="ECO:0000313" key="1">
    <source>
        <dbReference type="EMBL" id="MBT1695588.1"/>
    </source>
</evidence>
<organism evidence="1 2">
    <name type="scientific">Chryseosolibacter histidini</name>
    <dbReference type="NCBI Taxonomy" id="2782349"/>
    <lineage>
        <taxon>Bacteria</taxon>
        <taxon>Pseudomonadati</taxon>
        <taxon>Bacteroidota</taxon>
        <taxon>Cytophagia</taxon>
        <taxon>Cytophagales</taxon>
        <taxon>Chryseotaleaceae</taxon>
        <taxon>Chryseosolibacter</taxon>
    </lineage>
</organism>
<dbReference type="Proteomes" id="UP001319200">
    <property type="component" value="Unassembled WGS sequence"/>
</dbReference>
<sequence length="152" mass="17412">METIAMDKRAQTLDDFFARYEARFNDAITGQETNVDETADAFAEQFIEASPRGVIAGANDARFRDVIPQGWEFYQKIGVQSMNIRSKDIIMLDEMHAMVRVQWNCAFTRRDNSKGDISFEVIYMVQLRKEGPKIFAYVTGDEHKALSEEGLI</sequence>
<dbReference type="RefSeq" id="WP_254160066.1">
    <property type="nucleotide sequence ID" value="NZ_JAHESF010000002.1"/>
</dbReference>
<protein>
    <recommendedName>
        <fullName evidence="3">Nuclear transport factor 2 family protein</fullName>
    </recommendedName>
</protein>
<dbReference type="AlphaFoldDB" id="A0AAP2GL93"/>
<gene>
    <name evidence="1" type="ORF">KK083_01790</name>
</gene>
<reference evidence="1 2" key="1">
    <citation type="submission" date="2021-05" db="EMBL/GenBank/DDBJ databases">
        <title>A Polyphasic approach of four new species of the genus Ohtaekwangia: Ohtaekwangia histidinii sp. nov., Ohtaekwangia cretensis sp. nov., Ohtaekwangia indiensis sp. nov., Ohtaekwangia reichenbachii sp. nov. from diverse environment.</title>
        <authorList>
            <person name="Octaviana S."/>
        </authorList>
    </citation>
    <scope>NUCLEOTIDE SEQUENCE [LARGE SCALE GENOMIC DNA]</scope>
    <source>
        <strain evidence="1 2">PWU4</strain>
    </source>
</reference>
<accession>A0AAP2GL93</accession>
<dbReference type="EMBL" id="JAHESF010000002">
    <property type="protein sequence ID" value="MBT1695588.1"/>
    <property type="molecule type" value="Genomic_DNA"/>
</dbReference>